<evidence type="ECO:0000256" key="6">
    <source>
        <dbReference type="SAM" id="MobiDB-lite"/>
    </source>
</evidence>
<dbReference type="InterPro" id="IPR017039">
    <property type="entry name" value="Virul_fac_BrkB"/>
</dbReference>
<evidence type="ECO:0000256" key="7">
    <source>
        <dbReference type="SAM" id="Phobius"/>
    </source>
</evidence>
<evidence type="ECO:0000313" key="9">
    <source>
        <dbReference type="Proteomes" id="UP000234341"/>
    </source>
</evidence>
<sequence length="331" mass="35295">MPPEHVPEKPDRSPPSPRRGSWLPDRHTGSRTMRVVSAAIMSWFDHRAASKGAALSFYMLFSLAPVLVLVISIAGLFFGAEAARGEIFAQLNGLVGEQGAAAIQGILAATHRAGGSGIAAMIAFGILIVGATSAFAELKSSLDDIWQAPPPIGAGWKKLLRTRMLSFSIVLALAFMLLVSLVVNAALAVVNRFWGQLWTASWFAPVADVISTAFSFAVVTALFATIFKMLPNVRIAWKDVLMGAIITALLFSVGKRLIGVYLGNSAVASSYGAAGSVVALMLWVYYSAQIFFFGAELTRQYALQFGSLRGHDPARENRASSPHAPAGTANR</sequence>
<feature type="transmembrane region" description="Helical" evidence="7">
    <location>
        <begin position="165"/>
        <end position="190"/>
    </location>
</feature>
<dbReference type="AlphaFoldDB" id="A0A2N5C7L9"/>
<keyword evidence="2" id="KW-1003">Cell membrane</keyword>
<dbReference type="NCBIfam" id="TIGR00765">
    <property type="entry name" value="yihY_not_rbn"/>
    <property type="match status" value="1"/>
</dbReference>
<dbReference type="EMBL" id="PJRP01000012">
    <property type="protein sequence ID" value="PLP98215.1"/>
    <property type="molecule type" value="Genomic_DNA"/>
</dbReference>
<feature type="transmembrane region" description="Helical" evidence="7">
    <location>
        <begin position="57"/>
        <end position="78"/>
    </location>
</feature>
<evidence type="ECO:0000313" key="8">
    <source>
        <dbReference type="EMBL" id="PLP98215.1"/>
    </source>
</evidence>
<reference evidence="8 9" key="1">
    <citation type="submission" date="2017-12" db="EMBL/GenBank/DDBJ databases">
        <title>Genome sequence of the active heterotrophic nitrifier-denitrifier, Cupriavidus pauculus UM1.</title>
        <authorList>
            <person name="Putonti C."/>
            <person name="Castignetti D."/>
        </authorList>
    </citation>
    <scope>NUCLEOTIDE SEQUENCE [LARGE SCALE GENOMIC DNA]</scope>
    <source>
        <strain evidence="8 9">UM1</strain>
    </source>
</reference>
<feature type="compositionally biased region" description="Basic and acidic residues" evidence="6">
    <location>
        <begin position="1"/>
        <end position="12"/>
    </location>
</feature>
<dbReference type="OrthoDB" id="9797028at2"/>
<dbReference type="Proteomes" id="UP000234341">
    <property type="component" value="Unassembled WGS sequence"/>
</dbReference>
<keyword evidence="3 7" id="KW-0812">Transmembrane</keyword>
<dbReference type="PANTHER" id="PTHR30213">
    <property type="entry name" value="INNER MEMBRANE PROTEIN YHJD"/>
    <property type="match status" value="1"/>
</dbReference>
<comment type="caution">
    <text evidence="8">The sequence shown here is derived from an EMBL/GenBank/DDBJ whole genome shotgun (WGS) entry which is preliminary data.</text>
</comment>
<evidence type="ECO:0000256" key="5">
    <source>
        <dbReference type="ARBA" id="ARBA00023136"/>
    </source>
</evidence>
<evidence type="ECO:0008006" key="10">
    <source>
        <dbReference type="Google" id="ProtNLM"/>
    </source>
</evidence>
<evidence type="ECO:0000256" key="3">
    <source>
        <dbReference type="ARBA" id="ARBA00022692"/>
    </source>
</evidence>
<organism evidence="8 9">
    <name type="scientific">Cupriavidus pauculus</name>
    <dbReference type="NCBI Taxonomy" id="82633"/>
    <lineage>
        <taxon>Bacteria</taxon>
        <taxon>Pseudomonadati</taxon>
        <taxon>Pseudomonadota</taxon>
        <taxon>Betaproteobacteria</taxon>
        <taxon>Burkholderiales</taxon>
        <taxon>Burkholderiaceae</taxon>
        <taxon>Cupriavidus</taxon>
    </lineage>
</organism>
<feature type="transmembrane region" description="Helical" evidence="7">
    <location>
        <begin position="202"/>
        <end position="227"/>
    </location>
</feature>
<evidence type="ECO:0000256" key="1">
    <source>
        <dbReference type="ARBA" id="ARBA00004651"/>
    </source>
</evidence>
<keyword evidence="5 7" id="KW-0472">Membrane</keyword>
<feature type="region of interest" description="Disordered" evidence="6">
    <location>
        <begin position="1"/>
        <end position="27"/>
    </location>
</feature>
<dbReference type="STRING" id="82633.GCA_000974605_04572"/>
<proteinExistence type="predicted"/>
<feature type="transmembrane region" description="Helical" evidence="7">
    <location>
        <begin position="270"/>
        <end position="293"/>
    </location>
</feature>
<keyword evidence="4 7" id="KW-1133">Transmembrane helix</keyword>
<protein>
    <recommendedName>
        <fullName evidence="10">YihY/virulence factor BrkB family protein</fullName>
    </recommendedName>
</protein>
<feature type="transmembrane region" description="Helical" evidence="7">
    <location>
        <begin position="117"/>
        <end position="136"/>
    </location>
</feature>
<dbReference type="Pfam" id="PF03631">
    <property type="entry name" value="Virul_fac_BrkB"/>
    <property type="match status" value="1"/>
</dbReference>
<gene>
    <name evidence="8" type="ORF">CYJ10_22140</name>
</gene>
<dbReference type="PANTHER" id="PTHR30213:SF1">
    <property type="entry name" value="INNER MEMBRANE PROTEIN YHJD"/>
    <property type="match status" value="1"/>
</dbReference>
<dbReference type="PIRSF" id="PIRSF035875">
    <property type="entry name" value="RNase_BN"/>
    <property type="match status" value="1"/>
</dbReference>
<accession>A0A2N5C7L9</accession>
<evidence type="ECO:0000256" key="4">
    <source>
        <dbReference type="ARBA" id="ARBA00022989"/>
    </source>
</evidence>
<feature type="transmembrane region" description="Helical" evidence="7">
    <location>
        <begin position="239"/>
        <end position="258"/>
    </location>
</feature>
<dbReference type="RefSeq" id="WP_101683606.1">
    <property type="nucleotide sequence ID" value="NZ_PJRP01000012.1"/>
</dbReference>
<name>A0A2N5C7L9_9BURK</name>
<comment type="subcellular location">
    <subcellularLocation>
        <location evidence="1">Cell membrane</location>
        <topology evidence="1">Multi-pass membrane protein</topology>
    </subcellularLocation>
</comment>
<evidence type="ECO:0000256" key="2">
    <source>
        <dbReference type="ARBA" id="ARBA00022475"/>
    </source>
</evidence>
<dbReference type="GO" id="GO:0005886">
    <property type="term" value="C:plasma membrane"/>
    <property type="evidence" value="ECO:0007669"/>
    <property type="project" value="UniProtKB-SubCell"/>
</dbReference>